<proteinExistence type="inferred from homology"/>
<comment type="caution">
    <text evidence="3">The sequence shown here is derived from an EMBL/GenBank/DDBJ whole genome shotgun (WGS) entry which is preliminary data.</text>
</comment>
<dbReference type="PIRSF" id="PIRSF025550">
    <property type="entry name" value="UCP025550_lpd_carrier"/>
    <property type="match status" value="1"/>
</dbReference>
<comment type="function">
    <text evidence="1">Required for O(2)-independent ubiquinone (coenzyme Q) biosynthesis. Likely functions as an accessory factor.</text>
</comment>
<evidence type="ECO:0000313" key="3">
    <source>
        <dbReference type="EMBL" id="GLP96770.1"/>
    </source>
</evidence>
<sequence>MNLPLSPETQIKLAKQAVSAIPKIAKPSLKLVPFHFQAKLIESLLAMVLRDAIDNDELEFLEGNWVGIEITDLELRFAVSFDGQGFVVSEHADCQVQFSADGQSLVLIAAMQEDPDTLFFQRKLNIEGDTELGLEVKNLLMQVDFAAMPVAVRHGIGQLAELIKAAS</sequence>
<gene>
    <name evidence="1" type="primary">ubiT</name>
    <name evidence="3" type="ORF">GCM10007895_20760</name>
</gene>
<reference evidence="3" key="2">
    <citation type="submission" date="2023-01" db="EMBL/GenBank/DDBJ databases">
        <title>Draft genome sequence of Paraferrimonas sedimenticola strain NBRC 101628.</title>
        <authorList>
            <person name="Sun Q."/>
            <person name="Mori K."/>
        </authorList>
    </citation>
    <scope>NUCLEOTIDE SEQUENCE</scope>
    <source>
        <strain evidence="3">NBRC 101628</strain>
    </source>
</reference>
<evidence type="ECO:0000259" key="2">
    <source>
        <dbReference type="Pfam" id="PF02036"/>
    </source>
</evidence>
<dbReference type="Proteomes" id="UP001161422">
    <property type="component" value="Unassembled WGS sequence"/>
</dbReference>
<organism evidence="3 4">
    <name type="scientific">Paraferrimonas sedimenticola</name>
    <dbReference type="NCBI Taxonomy" id="375674"/>
    <lineage>
        <taxon>Bacteria</taxon>
        <taxon>Pseudomonadati</taxon>
        <taxon>Pseudomonadota</taxon>
        <taxon>Gammaproteobacteria</taxon>
        <taxon>Alteromonadales</taxon>
        <taxon>Ferrimonadaceae</taxon>
        <taxon>Paraferrimonas</taxon>
    </lineage>
</organism>
<name>A0AA37RVW6_9GAMM</name>
<comment type="pathway">
    <text evidence="1">Cofactor biosynthesis; ubiquinone biosynthesis.</text>
</comment>
<feature type="domain" description="SCP2" evidence="2">
    <location>
        <begin position="50"/>
        <end position="140"/>
    </location>
</feature>
<dbReference type="InterPro" id="IPR016830">
    <property type="entry name" value="UbiT"/>
</dbReference>
<comment type="similarity">
    <text evidence="1">Belongs to the UbiT family.</text>
</comment>
<protein>
    <recommendedName>
        <fullName evidence="1">Ubiquinone biosynthesis accessory factor UbiT</fullName>
    </recommendedName>
</protein>
<keyword evidence="4" id="KW-1185">Reference proteome</keyword>
<dbReference type="Pfam" id="PF02036">
    <property type="entry name" value="SCP2"/>
    <property type="match status" value="1"/>
</dbReference>
<dbReference type="HAMAP" id="MF_02231">
    <property type="entry name" value="UbiT"/>
    <property type="match status" value="1"/>
</dbReference>
<accession>A0AA37RVW6</accession>
<evidence type="ECO:0000256" key="1">
    <source>
        <dbReference type="HAMAP-Rule" id="MF_02231"/>
    </source>
</evidence>
<evidence type="ECO:0000313" key="4">
    <source>
        <dbReference type="Proteomes" id="UP001161422"/>
    </source>
</evidence>
<dbReference type="SUPFAM" id="SSF55718">
    <property type="entry name" value="SCP-like"/>
    <property type="match status" value="1"/>
</dbReference>
<dbReference type="InterPro" id="IPR036527">
    <property type="entry name" value="SCP2_sterol-bd_dom_sf"/>
</dbReference>
<dbReference type="GO" id="GO:0006744">
    <property type="term" value="P:ubiquinone biosynthetic process"/>
    <property type="evidence" value="ECO:0007669"/>
    <property type="project" value="UniProtKB-UniRule"/>
</dbReference>
<keyword evidence="1" id="KW-0831">Ubiquinone biosynthesis</keyword>
<dbReference type="RefSeq" id="WP_095504086.1">
    <property type="nucleotide sequence ID" value="NZ_BSNC01000005.1"/>
</dbReference>
<dbReference type="EMBL" id="BSNC01000005">
    <property type="protein sequence ID" value="GLP96770.1"/>
    <property type="molecule type" value="Genomic_DNA"/>
</dbReference>
<dbReference type="AlphaFoldDB" id="A0AA37RVW6"/>
<reference evidence="3" key="1">
    <citation type="journal article" date="2014" name="Int. J. Syst. Evol. Microbiol.">
        <title>Complete genome sequence of Corynebacterium casei LMG S-19264T (=DSM 44701T), isolated from a smear-ripened cheese.</title>
        <authorList>
            <consortium name="US DOE Joint Genome Institute (JGI-PGF)"/>
            <person name="Walter F."/>
            <person name="Albersmeier A."/>
            <person name="Kalinowski J."/>
            <person name="Ruckert C."/>
        </authorList>
    </citation>
    <scope>NUCLEOTIDE SEQUENCE</scope>
    <source>
        <strain evidence="3">NBRC 101628</strain>
    </source>
</reference>
<dbReference type="InterPro" id="IPR003033">
    <property type="entry name" value="SCP2_sterol-bd_dom"/>
</dbReference>